<protein>
    <submittedName>
        <fullName evidence="2">Nucleotid_trans domain-containing protein</fullName>
    </submittedName>
</protein>
<organism evidence="1 2">
    <name type="scientific">Macrostomum lignano</name>
    <dbReference type="NCBI Taxonomy" id="282301"/>
    <lineage>
        <taxon>Eukaryota</taxon>
        <taxon>Metazoa</taxon>
        <taxon>Spiralia</taxon>
        <taxon>Lophotrochozoa</taxon>
        <taxon>Platyhelminthes</taxon>
        <taxon>Rhabditophora</taxon>
        <taxon>Macrostomorpha</taxon>
        <taxon>Macrostomida</taxon>
        <taxon>Macrostomidae</taxon>
        <taxon>Macrostomum</taxon>
    </lineage>
</organism>
<reference evidence="2" key="1">
    <citation type="submission" date="2016-11" db="UniProtKB">
        <authorList>
            <consortium name="WormBaseParasite"/>
        </authorList>
    </citation>
    <scope>IDENTIFICATION</scope>
</reference>
<dbReference type="Proteomes" id="UP000095280">
    <property type="component" value="Unplaced"/>
</dbReference>
<keyword evidence="1" id="KW-1185">Reference proteome</keyword>
<evidence type="ECO:0000313" key="2">
    <source>
        <dbReference type="WBParaSite" id="maker-uti_cns_0001369-snap-gene-0.3-mRNA-1"/>
    </source>
</evidence>
<dbReference type="WBParaSite" id="maker-uti_cns_0001369-snap-gene-0.3-mRNA-1">
    <property type="protein sequence ID" value="maker-uti_cns_0001369-snap-gene-0.3-mRNA-1"/>
    <property type="gene ID" value="maker-uti_cns_0001369-snap-gene-0.3"/>
</dbReference>
<dbReference type="AlphaFoldDB" id="A0A1I8GAP1"/>
<dbReference type="Gene3D" id="3.90.550.20">
    <property type="match status" value="1"/>
</dbReference>
<evidence type="ECO:0000313" key="1">
    <source>
        <dbReference type="Proteomes" id="UP000095280"/>
    </source>
</evidence>
<sequence>PYLHALNNFRMRRLVSNAIMYSAPGHPFWVFYLQRLRESLVGKKPRQSTMQAAMVTGPVLLTNVALTFQQAHSGKGCPGLWCPHLAPPQRFLPVYDNSTVEMRQSFRQLCDSVFALQIVGFAEECRRFEPHGYRNYRLDPDQSCTFHAFLHLNQRAKDAEPEADVRDWGLGLVVGDELGAEIRQLGMGDG</sequence>
<name>A0A1I8GAP1_9PLAT</name>
<proteinExistence type="predicted"/>
<accession>A0A1I8GAP1</accession>